<gene>
    <name evidence="5" type="primary">Ahi1</name>
    <name evidence="5" type="ORF">G6Z75_0008772</name>
</gene>
<dbReference type="Gene3D" id="2.130.10.10">
    <property type="entry name" value="YVTN repeat-like/Quinoprotein amine dehydrogenase"/>
    <property type="match status" value="1"/>
</dbReference>
<feature type="non-terminal residue" evidence="5">
    <location>
        <position position="1193"/>
    </location>
</feature>
<evidence type="ECO:0000256" key="4">
    <source>
        <dbReference type="SAM" id="MobiDB-lite"/>
    </source>
</evidence>
<feature type="compositionally biased region" description="Basic and acidic residues" evidence="4">
    <location>
        <begin position="217"/>
        <end position="238"/>
    </location>
</feature>
<feature type="repeat" description="WD" evidence="3">
    <location>
        <begin position="716"/>
        <end position="748"/>
    </location>
</feature>
<keyword evidence="2" id="KW-0677">Repeat</keyword>
<feature type="compositionally biased region" description="Low complexity" evidence="4">
    <location>
        <begin position="73"/>
        <end position="83"/>
    </location>
</feature>
<dbReference type="InterPro" id="IPR015943">
    <property type="entry name" value="WD40/YVTN_repeat-like_dom_sf"/>
</dbReference>
<protein>
    <submittedName>
        <fullName evidence="5">AHI1 protein</fullName>
    </submittedName>
</protein>
<feature type="compositionally biased region" description="Basic and acidic residues" evidence="4">
    <location>
        <begin position="84"/>
        <end position="108"/>
    </location>
</feature>
<dbReference type="SMART" id="SM00320">
    <property type="entry name" value="WD40"/>
    <property type="match status" value="5"/>
</dbReference>
<feature type="compositionally biased region" description="Acidic residues" evidence="4">
    <location>
        <begin position="109"/>
        <end position="118"/>
    </location>
</feature>
<evidence type="ECO:0000313" key="6">
    <source>
        <dbReference type="Proteomes" id="UP000667349"/>
    </source>
</evidence>
<sequence>MATSAESTRGRRLRRSRNVSSFFDESTENAMSPKTMNVVVDVHHAGESSSQRQQQNNENDTTIDKETKRSSERSSQSSKVSSRASERRRNRSSDRRSSSKDLPKHDDLVESLDLIEEFEAPRKRNESLEEKPRRRKQWNTVANETEVDSKRPPRKRWSKDAGVIRLPETSDDASPLIEDSRKTPVPAPRTKLRRSDAILFDNPAFVSDNEDEVLRIETDHNRESTKIEMRRLSDRSNVEDVDVAGITSSGSSRRHRQESVSERLAVESDDRSSKARFSESRRNSVGEFDSSASLERITDVRSSSIASEERVSSSRKSKPETTRDRSRRRERSLLKKKEPSGEDVLLSSSARDANSMTETDTRVRRKRKKKRKQEKETKEKEEVKFISVTIHRADVLEADYMSVRRPMVRVHIVEAHTGSYLKSTESGGTYIQPMITGKFDFKKNKSMIPVWEEELIFEHNFDAIMRREDGEQVVILFEIIELLSFADASISYDKIGSEGCWNKIAWAFLKPVGTNSILHTDKKVRLQLYKPRRSFKKYGRQKCEVYTWWQSNNRDKYPSSLLVTVTSIPPPKLESVLYQKLPINDLLDESQNDLRDLSKCTSESIGLPKWARLAAQSCKIPNEKMFETEVSERGCFYVAFSNDGKYLACVHSEEYYYPIVVYEVETGKIHVRFLGHKAFVYSLNWSSDDHCLLSASTDQTARIWDVRNQIVQHIEMLPHPSYVYCAKYGPGNATIVATGCYDRVVRIWVNDRRSRKRELNQELEGHEGFVNSMVFQKNGNLITADSVGLIILWTIRIDSKVPSKRTGCILRKIKIREIEGVVINTIVLHPLESRLLVHSRDNGLRMLDLATGVVLQKYKRLNNQRHPLFFLTYRIQLKACISPCGGFVICGSEDSVLNIWNLETGKLVAKYTNDERNSAKIIVTCVDYHPYDHVLAYSIFGNPTSVNVLRYNKDASGNDVGLHFMEDASQSRGNEVILNALSCSRQSKPNVAGRKEMPPLPHHLTADHTIIQIENNDYGRLWTMPHYSREMERNWRKKSWDRLHNIIEKIDSILFGNSMFEDVAKQSSSANERCGSWTNNASNIDLQRDILDDAVNSTRSHDGNNTQSSFTTVSKSLDHSSDFRNSAVALKKTDTSLHISSPDSAGTYIVEMSNFNKNVEGAVTAEEKASIQTIGSDNSRISNVTFLIENERA</sequence>
<evidence type="ECO:0000256" key="2">
    <source>
        <dbReference type="ARBA" id="ARBA00022737"/>
    </source>
</evidence>
<feature type="repeat" description="WD" evidence="3">
    <location>
        <begin position="673"/>
        <end position="708"/>
    </location>
</feature>
<feature type="compositionally biased region" description="Low complexity" evidence="4">
    <location>
        <begin position="47"/>
        <end position="59"/>
    </location>
</feature>
<dbReference type="PANTHER" id="PTHR44499:SF1">
    <property type="entry name" value="JOUBERIN"/>
    <property type="match status" value="1"/>
</dbReference>
<dbReference type="GO" id="GO:0036064">
    <property type="term" value="C:ciliary basal body"/>
    <property type="evidence" value="ECO:0007669"/>
    <property type="project" value="TreeGrafter"/>
</dbReference>
<evidence type="ECO:0000256" key="1">
    <source>
        <dbReference type="ARBA" id="ARBA00022574"/>
    </source>
</evidence>
<dbReference type="Pfam" id="PF00400">
    <property type="entry name" value="WD40"/>
    <property type="match status" value="4"/>
</dbReference>
<dbReference type="InterPro" id="IPR019775">
    <property type="entry name" value="WD40_repeat_CS"/>
</dbReference>
<feature type="compositionally biased region" description="Basic and acidic residues" evidence="4">
    <location>
        <begin position="119"/>
        <end position="132"/>
    </location>
</feature>
<name>A0A836E689_9HYME</name>
<dbReference type="InterPro" id="IPR001680">
    <property type="entry name" value="WD40_rpt"/>
</dbReference>
<feature type="region of interest" description="Disordered" evidence="4">
    <location>
        <begin position="217"/>
        <end position="381"/>
    </location>
</feature>
<feature type="compositionally biased region" description="Basic and acidic residues" evidence="4">
    <location>
        <begin position="62"/>
        <end position="72"/>
    </location>
</feature>
<keyword evidence="6" id="KW-1185">Reference proteome</keyword>
<evidence type="ECO:0000313" key="5">
    <source>
        <dbReference type="EMBL" id="KAG5312716.1"/>
    </source>
</evidence>
<dbReference type="GO" id="GO:0044458">
    <property type="term" value="P:motile cilium assembly"/>
    <property type="evidence" value="ECO:0007669"/>
    <property type="project" value="TreeGrafter"/>
</dbReference>
<keyword evidence="1 3" id="KW-0853">WD repeat</keyword>
<dbReference type="SUPFAM" id="SSF50978">
    <property type="entry name" value="WD40 repeat-like"/>
    <property type="match status" value="1"/>
</dbReference>
<feature type="compositionally biased region" description="Basic and acidic residues" evidence="4">
    <location>
        <begin position="307"/>
        <end position="324"/>
    </location>
</feature>
<feature type="non-terminal residue" evidence="5">
    <location>
        <position position="1"/>
    </location>
</feature>
<feature type="compositionally biased region" description="Basic and acidic residues" evidence="4">
    <location>
        <begin position="257"/>
        <end position="284"/>
    </location>
</feature>
<dbReference type="InterPro" id="IPR052803">
    <property type="entry name" value="Cilium-Associated_Jouberin"/>
</dbReference>
<accession>A0A836E689</accession>
<dbReference type="PROSITE" id="PS00678">
    <property type="entry name" value="WD_REPEATS_1"/>
    <property type="match status" value="1"/>
</dbReference>
<dbReference type="InterPro" id="IPR036322">
    <property type="entry name" value="WD40_repeat_dom_sf"/>
</dbReference>
<dbReference type="Proteomes" id="UP000667349">
    <property type="component" value="Unassembled WGS sequence"/>
</dbReference>
<comment type="caution">
    <text evidence="5">The sequence shown here is derived from an EMBL/GenBank/DDBJ whole genome shotgun (WGS) entry which is preliminary data.</text>
</comment>
<evidence type="ECO:0000256" key="3">
    <source>
        <dbReference type="PROSITE-ProRule" id="PRU00221"/>
    </source>
</evidence>
<feature type="repeat" description="WD" evidence="3">
    <location>
        <begin position="882"/>
        <end position="910"/>
    </location>
</feature>
<dbReference type="PANTHER" id="PTHR44499">
    <property type="entry name" value="JOUBERIN"/>
    <property type="match status" value="1"/>
</dbReference>
<feature type="compositionally biased region" description="Polar residues" evidence="4">
    <location>
        <begin position="346"/>
        <end position="358"/>
    </location>
</feature>
<feature type="compositionally biased region" description="Basic and acidic residues" evidence="4">
    <location>
        <begin position="331"/>
        <end position="340"/>
    </location>
</feature>
<reference evidence="5" key="1">
    <citation type="submission" date="2020-02" db="EMBL/GenBank/DDBJ databases">
        <title>Relaxed selection underlies rapid genomic changes in the transitions from sociality to social parasitism in ants.</title>
        <authorList>
            <person name="Bi X."/>
        </authorList>
    </citation>
    <scope>NUCLEOTIDE SEQUENCE</scope>
    <source>
        <strain evidence="5">BGI-DK2013a</strain>
        <tissue evidence="5">Whole body</tissue>
    </source>
</reference>
<feature type="region of interest" description="Disordered" evidence="4">
    <location>
        <begin position="1"/>
        <end position="190"/>
    </location>
</feature>
<dbReference type="PROSITE" id="PS50294">
    <property type="entry name" value="WD_REPEATS_REGION"/>
    <property type="match status" value="1"/>
</dbReference>
<organism evidence="5 6">
    <name type="scientific">Acromyrmex insinuator</name>
    <dbReference type="NCBI Taxonomy" id="230686"/>
    <lineage>
        <taxon>Eukaryota</taxon>
        <taxon>Metazoa</taxon>
        <taxon>Ecdysozoa</taxon>
        <taxon>Arthropoda</taxon>
        <taxon>Hexapoda</taxon>
        <taxon>Insecta</taxon>
        <taxon>Pterygota</taxon>
        <taxon>Neoptera</taxon>
        <taxon>Endopterygota</taxon>
        <taxon>Hymenoptera</taxon>
        <taxon>Apocrita</taxon>
        <taxon>Aculeata</taxon>
        <taxon>Formicoidea</taxon>
        <taxon>Formicidae</taxon>
        <taxon>Myrmicinae</taxon>
        <taxon>Acromyrmex</taxon>
    </lineage>
</organism>
<dbReference type="AlphaFoldDB" id="A0A836E689"/>
<proteinExistence type="predicted"/>
<feature type="compositionally biased region" description="Basic residues" evidence="4">
    <location>
        <begin position="363"/>
        <end position="372"/>
    </location>
</feature>
<dbReference type="EMBL" id="JAANHZ010000306">
    <property type="protein sequence ID" value="KAG5312716.1"/>
    <property type="molecule type" value="Genomic_DNA"/>
</dbReference>
<dbReference type="PROSITE" id="PS50082">
    <property type="entry name" value="WD_REPEATS_2"/>
    <property type="match status" value="3"/>
</dbReference>